<feature type="transmembrane region" description="Helical" evidence="1">
    <location>
        <begin position="42"/>
        <end position="65"/>
    </location>
</feature>
<comment type="caution">
    <text evidence="2">The sequence shown here is derived from an EMBL/GenBank/DDBJ whole genome shotgun (WGS) entry which is preliminary data.</text>
</comment>
<keyword evidence="1" id="KW-1133">Transmembrane helix</keyword>
<accession>A0ABV0X415</accession>
<sequence length="158" mass="17534">MELPLRAERPYEAEPLDLLLPCKKMALTILPSNMGVGVAKELLLFFLCSLVTLSYFSLVCPFYTLSVCASVLPFNTCLGPADLSFCMGFSEVSSKCSVSTTTQMSASCFVQLVTHRSTCDIRREITNMRQNRVLHVFVIRQWDLLIPNVVSVPCGGSR</sequence>
<dbReference type="Proteomes" id="UP001444071">
    <property type="component" value="Unassembled WGS sequence"/>
</dbReference>
<name>A0ABV0X415_9TELE</name>
<gene>
    <name evidence="2" type="ORF">XENORESO_011667</name>
</gene>
<organism evidence="2 3">
    <name type="scientific">Xenotaenia resolanae</name>
    <dbReference type="NCBI Taxonomy" id="208358"/>
    <lineage>
        <taxon>Eukaryota</taxon>
        <taxon>Metazoa</taxon>
        <taxon>Chordata</taxon>
        <taxon>Craniata</taxon>
        <taxon>Vertebrata</taxon>
        <taxon>Euteleostomi</taxon>
        <taxon>Actinopterygii</taxon>
        <taxon>Neopterygii</taxon>
        <taxon>Teleostei</taxon>
        <taxon>Neoteleostei</taxon>
        <taxon>Acanthomorphata</taxon>
        <taxon>Ovalentaria</taxon>
        <taxon>Atherinomorphae</taxon>
        <taxon>Cyprinodontiformes</taxon>
        <taxon>Goodeidae</taxon>
        <taxon>Xenotaenia</taxon>
    </lineage>
</organism>
<evidence type="ECO:0000256" key="1">
    <source>
        <dbReference type="SAM" id="Phobius"/>
    </source>
</evidence>
<keyword evidence="3" id="KW-1185">Reference proteome</keyword>
<proteinExistence type="predicted"/>
<protein>
    <submittedName>
        <fullName evidence="2">Uncharacterized protein</fullName>
    </submittedName>
</protein>
<reference evidence="2 3" key="1">
    <citation type="submission" date="2021-06" db="EMBL/GenBank/DDBJ databases">
        <authorList>
            <person name="Palmer J.M."/>
        </authorList>
    </citation>
    <scope>NUCLEOTIDE SEQUENCE [LARGE SCALE GENOMIC DNA]</scope>
    <source>
        <strain evidence="2 3">XR_2019</strain>
        <tissue evidence="2">Muscle</tissue>
    </source>
</reference>
<keyword evidence="1" id="KW-0812">Transmembrane</keyword>
<evidence type="ECO:0000313" key="3">
    <source>
        <dbReference type="Proteomes" id="UP001444071"/>
    </source>
</evidence>
<keyword evidence="1" id="KW-0472">Membrane</keyword>
<evidence type="ECO:0000313" key="2">
    <source>
        <dbReference type="EMBL" id="MEQ2275963.1"/>
    </source>
</evidence>
<dbReference type="EMBL" id="JAHRIM010083666">
    <property type="protein sequence ID" value="MEQ2275963.1"/>
    <property type="molecule type" value="Genomic_DNA"/>
</dbReference>